<proteinExistence type="predicted"/>
<organism evidence="2 3">
    <name type="scientific">Clupea harengus</name>
    <name type="common">Atlantic herring</name>
    <dbReference type="NCBI Taxonomy" id="7950"/>
    <lineage>
        <taxon>Eukaryota</taxon>
        <taxon>Metazoa</taxon>
        <taxon>Chordata</taxon>
        <taxon>Craniata</taxon>
        <taxon>Vertebrata</taxon>
        <taxon>Euteleostomi</taxon>
        <taxon>Actinopterygii</taxon>
        <taxon>Neopterygii</taxon>
        <taxon>Teleostei</taxon>
        <taxon>Clupei</taxon>
        <taxon>Clupeiformes</taxon>
        <taxon>Clupeoidei</taxon>
        <taxon>Clupeidae</taxon>
        <taxon>Clupea</taxon>
    </lineage>
</organism>
<accession>A0A8M1KJT8</accession>
<dbReference type="OrthoDB" id="5376140at2759"/>
<dbReference type="KEGG" id="char:122131225"/>
<dbReference type="AlphaFoldDB" id="A0A8M1KJT8"/>
<dbReference type="Proteomes" id="UP000515152">
    <property type="component" value="Unplaced"/>
</dbReference>
<feature type="compositionally biased region" description="Acidic residues" evidence="1">
    <location>
        <begin position="828"/>
        <end position="843"/>
    </location>
</feature>
<reference evidence="3" key="1">
    <citation type="submission" date="2025-08" db="UniProtKB">
        <authorList>
            <consortium name="RefSeq"/>
        </authorList>
    </citation>
    <scope>IDENTIFICATION</scope>
</reference>
<dbReference type="RefSeq" id="XP_042562049.1">
    <property type="nucleotide sequence ID" value="XM_042706115.1"/>
</dbReference>
<feature type="compositionally biased region" description="Acidic residues" evidence="1">
    <location>
        <begin position="151"/>
        <end position="161"/>
    </location>
</feature>
<evidence type="ECO:0000313" key="2">
    <source>
        <dbReference type="Proteomes" id="UP000515152"/>
    </source>
</evidence>
<keyword evidence="2" id="KW-1185">Reference proteome</keyword>
<protein>
    <submittedName>
        <fullName evidence="3">Uncharacterized protein LOC122131225</fullName>
    </submittedName>
</protein>
<sequence length="959" mass="108788">MTSAQFFAQPAVVEFPRADLQSDVITVQTSNSGDETTSMNTAHPALVEFPKADMLVEDTCCFKLVDYTSSEEETSDLENASCSSQVLTYKTHNKNSELSTDDEYVPKLRRTKSILNSELSTGDEYVPKLRRTKSILMKDGIPPITEKLFDSDDSCPDSEEEWVPKGFDESSESSCEIPLIFPKKRFRLSQSTMPHKTDEEESITYNTDEEESMTHDADKQASMANDTETEESAKVLVSVVHKKCNGSRLYDKKQHCIFCRKSFTKISKHLGRKHKNEVDVARAFSHPPNSTERRLQLEYLRKKGNYVHNLNVLQSGSGKLVPCKRPTEDAQGEEFVHCPYCLGFYTRKVLWRHAKKCRFKPTDVKPRPGKNRILSLCATVSASSVTTSATLRKVMSQMSQDRVSLVVKDDECILEMGQHLCNRLGSDVSKHEYIRQKMRELGRLVVSAREVTSLRNIHDMITPANFMETVLAVKHVAGYRPNGSFKTSSLALKLGQSLTKISELIESKALVKGDEETARSARNFRQIYNTKWREMISASAHRTLEEGKWNSPLLLPFTEDVKLLHSYLDGKEKEHSNALSSKSSTTDWSNLAMVTLTKVILFNRRREGEVSRMLLSNFTQRDTSDPHDDINAALSELEKKLCKHFQRIEIRGKRGRKVPILLTPEMIRSLELLVAKRVECGVEKCNPYLFARPSAMTCFRGSDCINFFAKACGAKHPETLSSTKLRKQIGTLSKVLNLSNTELDQLADFLGHDIRVHRQFYRLPEGTLQLAKISKVLMAFETGRLSEFKGKSLDDITIDPDDRVEGVGNDDLDDLDDLEGGKLRMMETVEDDGNSDMDDESGGGDDAHPEHMTHGATPLRTRHMAKKRNEGEVTETDCVGERVIRSCKVRRPVQRKKWQPEEIHAVEKHMMNFIRTCHVPGKADCDGCLKSEPLHLKDRDWKAIKFYVKNRIDALKRKS</sequence>
<feature type="region of interest" description="Disordered" evidence="1">
    <location>
        <begin position="190"/>
        <end position="216"/>
    </location>
</feature>
<feature type="region of interest" description="Disordered" evidence="1">
    <location>
        <begin position="828"/>
        <end position="856"/>
    </location>
</feature>
<feature type="compositionally biased region" description="Acidic residues" evidence="1">
    <location>
        <begin position="199"/>
        <end position="211"/>
    </location>
</feature>
<evidence type="ECO:0000313" key="3">
    <source>
        <dbReference type="RefSeq" id="XP_042562049.1"/>
    </source>
</evidence>
<name>A0A8M1KJT8_CLUHA</name>
<dbReference type="PANTHER" id="PTHR33480">
    <property type="entry name" value="SET DOMAIN-CONTAINING PROTEIN-RELATED"/>
    <property type="match status" value="1"/>
</dbReference>
<feature type="region of interest" description="Disordered" evidence="1">
    <location>
        <begin position="147"/>
        <end position="170"/>
    </location>
</feature>
<evidence type="ECO:0000256" key="1">
    <source>
        <dbReference type="SAM" id="MobiDB-lite"/>
    </source>
</evidence>
<gene>
    <name evidence="3" type="primary">LOC122131225</name>
</gene>
<dbReference type="GeneID" id="122131225"/>
<dbReference type="PANTHER" id="PTHR33480:SF5">
    <property type="entry name" value="SI:DKEY-51D8.9"/>
    <property type="match status" value="1"/>
</dbReference>